<dbReference type="EMBL" id="UINC01220191">
    <property type="protein sequence ID" value="SVE47996.1"/>
    <property type="molecule type" value="Genomic_DNA"/>
</dbReference>
<name>A0A382R9L2_9ZZZZ</name>
<evidence type="ECO:0000313" key="2">
    <source>
        <dbReference type="EMBL" id="SVE47996.1"/>
    </source>
</evidence>
<feature type="non-terminal residue" evidence="1">
    <location>
        <position position="28"/>
    </location>
</feature>
<dbReference type="AlphaFoldDB" id="A0A382R9L2"/>
<proteinExistence type="predicted"/>
<reference evidence="1" key="1">
    <citation type="submission" date="2018-05" db="EMBL/GenBank/DDBJ databases">
        <authorList>
            <person name="Lanie J.A."/>
            <person name="Ng W.-L."/>
            <person name="Kazmierczak K.M."/>
            <person name="Andrzejewski T.M."/>
            <person name="Davidsen T.M."/>
            <person name="Wayne K.J."/>
            <person name="Tettelin H."/>
            <person name="Glass J.I."/>
            <person name="Rusch D."/>
            <person name="Podicherti R."/>
            <person name="Tsui H.-C.T."/>
            <person name="Winkler M.E."/>
        </authorList>
    </citation>
    <scope>NUCLEOTIDE SEQUENCE</scope>
</reference>
<protein>
    <submittedName>
        <fullName evidence="1">Uncharacterized protein</fullName>
    </submittedName>
</protein>
<accession>A0A382R9L2</accession>
<evidence type="ECO:0000313" key="1">
    <source>
        <dbReference type="EMBL" id="SVC94394.1"/>
    </source>
</evidence>
<gene>
    <name evidence="1" type="ORF">METZ01_LOCUS347248</name>
    <name evidence="2" type="ORF">METZ01_LOCUS500850</name>
</gene>
<organism evidence="1">
    <name type="scientific">marine metagenome</name>
    <dbReference type="NCBI Taxonomy" id="408172"/>
    <lineage>
        <taxon>unclassified sequences</taxon>
        <taxon>metagenomes</taxon>
        <taxon>ecological metagenomes</taxon>
    </lineage>
</organism>
<dbReference type="EMBL" id="UINC01120113">
    <property type="protein sequence ID" value="SVC94394.1"/>
    <property type="molecule type" value="Genomic_DNA"/>
</dbReference>
<sequence length="28" mass="3158">MGKDLEALRVPYGMAVHDEQEENAVLEI</sequence>